<comment type="similarity">
    <text evidence="2">Belongs to the major facilitator superfamily. Monocarboxylate porter (TC 2.A.1.13) family.</text>
</comment>
<dbReference type="PANTHER" id="PTHR11360">
    <property type="entry name" value="MONOCARBOXYLATE TRANSPORTER"/>
    <property type="match status" value="1"/>
</dbReference>
<dbReference type="GO" id="GO:0016020">
    <property type="term" value="C:membrane"/>
    <property type="evidence" value="ECO:0007669"/>
    <property type="project" value="UniProtKB-SubCell"/>
</dbReference>
<sequence length="402" mass="44063">MAWKQVVGAFLLTFNSWGPFLSFGVFQDYYQETYLSHFKPSTISWIGTVQGFLLIVVGTFTGPLFDLGHMRGLLGAGTALIFLGFLVASEVRDYFGIFLSLSILLGLSSGCLFVPSVAIVAQWFPPPQRPLATGIAAAGGAFGGVVIPIIFKASLNSFRVGWAYKTLAFIALTTLSISFFMLRTRSVPDQGRTLRAMLDLKAFSDLKFMFFSLSLFFSFTGLYIPFYYVPSYAKADLNVTASLTFGILSVMNTGALFGRSLPSLAAKYFGSINILTFVTLTCGIIHFCWIPIHTLIGILIFGIFYGFFAGAVVSLPMSAYTELWPDVSNVGTRFSLSYSFAGFRILIGSPIAGILMSRFGYRALQIFGGIFIMLRFVSVCAAALIHRASRAQRKSQDMISML</sequence>
<dbReference type="EMBL" id="MU854042">
    <property type="protein sequence ID" value="KAK3933975.1"/>
    <property type="molecule type" value="Genomic_DNA"/>
</dbReference>
<feature type="domain" description="Major facilitator superfamily (MFS) profile" evidence="4">
    <location>
        <begin position="1"/>
        <end position="393"/>
    </location>
</feature>
<evidence type="ECO:0000256" key="3">
    <source>
        <dbReference type="SAM" id="Phobius"/>
    </source>
</evidence>
<dbReference type="InterPro" id="IPR050327">
    <property type="entry name" value="Proton-linked_MCT"/>
</dbReference>
<feature type="transmembrane region" description="Helical" evidence="3">
    <location>
        <begin position="366"/>
        <end position="385"/>
    </location>
</feature>
<feature type="transmembrane region" description="Helical" evidence="3">
    <location>
        <begin position="341"/>
        <end position="360"/>
    </location>
</feature>
<evidence type="ECO:0000313" key="6">
    <source>
        <dbReference type="Proteomes" id="UP001303473"/>
    </source>
</evidence>
<feature type="transmembrane region" description="Helical" evidence="3">
    <location>
        <begin position="270"/>
        <end position="292"/>
    </location>
</feature>
<accession>A0AAN6MVT3</accession>
<dbReference type="InterPro" id="IPR011701">
    <property type="entry name" value="MFS"/>
</dbReference>
<dbReference type="Gene3D" id="1.20.1250.20">
    <property type="entry name" value="MFS general substrate transporter like domains"/>
    <property type="match status" value="2"/>
</dbReference>
<evidence type="ECO:0000313" key="5">
    <source>
        <dbReference type="EMBL" id="KAK3933975.1"/>
    </source>
</evidence>
<dbReference type="PANTHER" id="PTHR11360:SF234">
    <property type="entry name" value="MFS-TYPE TRANSPORTER DBAD-RELATED"/>
    <property type="match status" value="1"/>
</dbReference>
<keyword evidence="3" id="KW-0472">Membrane</keyword>
<feature type="transmembrane region" description="Helical" evidence="3">
    <location>
        <begin position="94"/>
        <end position="119"/>
    </location>
</feature>
<reference evidence="6" key="1">
    <citation type="journal article" date="2023" name="Mol. Phylogenet. Evol.">
        <title>Genome-scale phylogeny and comparative genomics of the fungal order Sordariales.</title>
        <authorList>
            <person name="Hensen N."/>
            <person name="Bonometti L."/>
            <person name="Westerberg I."/>
            <person name="Brannstrom I.O."/>
            <person name="Guillou S."/>
            <person name="Cros-Aarteil S."/>
            <person name="Calhoun S."/>
            <person name="Haridas S."/>
            <person name="Kuo A."/>
            <person name="Mondo S."/>
            <person name="Pangilinan J."/>
            <person name="Riley R."/>
            <person name="LaButti K."/>
            <person name="Andreopoulos B."/>
            <person name="Lipzen A."/>
            <person name="Chen C."/>
            <person name="Yan M."/>
            <person name="Daum C."/>
            <person name="Ng V."/>
            <person name="Clum A."/>
            <person name="Steindorff A."/>
            <person name="Ohm R.A."/>
            <person name="Martin F."/>
            <person name="Silar P."/>
            <person name="Natvig D.O."/>
            <person name="Lalanne C."/>
            <person name="Gautier V."/>
            <person name="Ament-Velasquez S.L."/>
            <person name="Kruys A."/>
            <person name="Hutchinson M.I."/>
            <person name="Powell A.J."/>
            <person name="Barry K."/>
            <person name="Miller A.N."/>
            <person name="Grigoriev I.V."/>
            <person name="Debuchy R."/>
            <person name="Gladieux P."/>
            <person name="Hiltunen Thoren M."/>
            <person name="Johannesson H."/>
        </authorList>
    </citation>
    <scope>NUCLEOTIDE SEQUENCE [LARGE SCALE GENOMIC DNA]</scope>
    <source>
        <strain evidence="6">CBS 340.73</strain>
    </source>
</reference>
<evidence type="ECO:0000259" key="4">
    <source>
        <dbReference type="PROSITE" id="PS50850"/>
    </source>
</evidence>
<feature type="transmembrane region" description="Helical" evidence="3">
    <location>
        <begin position="208"/>
        <end position="228"/>
    </location>
</feature>
<name>A0AAN6MVT3_9PEZI</name>
<feature type="transmembrane region" description="Helical" evidence="3">
    <location>
        <begin position="298"/>
        <end position="320"/>
    </location>
</feature>
<feature type="transmembrane region" description="Helical" evidence="3">
    <location>
        <begin position="46"/>
        <end position="65"/>
    </location>
</feature>
<dbReference type="PROSITE" id="PS50850">
    <property type="entry name" value="MFS"/>
    <property type="match status" value="1"/>
</dbReference>
<comment type="caution">
    <text evidence="5">The sequence shown here is derived from an EMBL/GenBank/DDBJ whole genome shotgun (WGS) entry which is preliminary data.</text>
</comment>
<feature type="transmembrane region" description="Helical" evidence="3">
    <location>
        <begin position="163"/>
        <end position="182"/>
    </location>
</feature>
<gene>
    <name evidence="5" type="ORF">QBC46DRAFT_429710</name>
</gene>
<feature type="transmembrane region" description="Helical" evidence="3">
    <location>
        <begin position="240"/>
        <end position="258"/>
    </location>
</feature>
<evidence type="ECO:0000256" key="1">
    <source>
        <dbReference type="ARBA" id="ARBA00004141"/>
    </source>
</evidence>
<keyword evidence="3" id="KW-0812">Transmembrane</keyword>
<comment type="subcellular location">
    <subcellularLocation>
        <location evidence="1">Membrane</location>
        <topology evidence="1">Multi-pass membrane protein</topology>
    </subcellularLocation>
</comment>
<dbReference type="InterPro" id="IPR020846">
    <property type="entry name" value="MFS_dom"/>
</dbReference>
<protein>
    <submittedName>
        <fullName evidence="5">MFS monocarboxylate transporter-like protein</fullName>
    </submittedName>
</protein>
<proteinExistence type="inferred from homology"/>
<dbReference type="AlphaFoldDB" id="A0AAN6MVT3"/>
<dbReference type="SUPFAM" id="SSF103473">
    <property type="entry name" value="MFS general substrate transporter"/>
    <property type="match status" value="1"/>
</dbReference>
<dbReference type="GO" id="GO:0022857">
    <property type="term" value="F:transmembrane transporter activity"/>
    <property type="evidence" value="ECO:0007669"/>
    <property type="project" value="InterPro"/>
</dbReference>
<evidence type="ECO:0000256" key="2">
    <source>
        <dbReference type="ARBA" id="ARBA00006727"/>
    </source>
</evidence>
<dbReference type="InterPro" id="IPR036259">
    <property type="entry name" value="MFS_trans_sf"/>
</dbReference>
<keyword evidence="6" id="KW-1185">Reference proteome</keyword>
<feature type="transmembrane region" description="Helical" evidence="3">
    <location>
        <begin position="72"/>
        <end position="88"/>
    </location>
</feature>
<feature type="transmembrane region" description="Helical" evidence="3">
    <location>
        <begin position="131"/>
        <end position="151"/>
    </location>
</feature>
<dbReference type="Proteomes" id="UP001303473">
    <property type="component" value="Unassembled WGS sequence"/>
</dbReference>
<keyword evidence="3" id="KW-1133">Transmembrane helix</keyword>
<organism evidence="5 6">
    <name type="scientific">Diplogelasinospora grovesii</name>
    <dbReference type="NCBI Taxonomy" id="303347"/>
    <lineage>
        <taxon>Eukaryota</taxon>
        <taxon>Fungi</taxon>
        <taxon>Dikarya</taxon>
        <taxon>Ascomycota</taxon>
        <taxon>Pezizomycotina</taxon>
        <taxon>Sordariomycetes</taxon>
        <taxon>Sordariomycetidae</taxon>
        <taxon>Sordariales</taxon>
        <taxon>Diplogelasinosporaceae</taxon>
        <taxon>Diplogelasinospora</taxon>
    </lineage>
</organism>
<dbReference type="Pfam" id="PF07690">
    <property type="entry name" value="MFS_1"/>
    <property type="match status" value="1"/>
</dbReference>